<sequence length="148" mass="17221">MADRSSVETLAQALGQFETIGMPARNLAFRTRREYARDLRNVLGYLEHRGITRLDEVRSRELEAYLAELDQRGLQGSTRNRKVHTLKTFFKWLVHQELLVTNPAAQLVAPRAVKKEPRYLSEDEYRRLLRACSHHARDAAIMEVFLQT</sequence>
<evidence type="ECO:0000256" key="3">
    <source>
        <dbReference type="ARBA" id="ARBA00023125"/>
    </source>
</evidence>
<evidence type="ECO:0000256" key="1">
    <source>
        <dbReference type="ARBA" id="ARBA00004496"/>
    </source>
</evidence>
<evidence type="ECO:0000259" key="5">
    <source>
        <dbReference type="PROSITE" id="PS51900"/>
    </source>
</evidence>
<keyword evidence="2" id="KW-0229">DNA integration</keyword>
<evidence type="ECO:0000313" key="6">
    <source>
        <dbReference type="EMBL" id="CAA9215295.1"/>
    </source>
</evidence>
<reference evidence="6" key="1">
    <citation type="submission" date="2020-02" db="EMBL/GenBank/DDBJ databases">
        <authorList>
            <person name="Meier V. D."/>
        </authorList>
    </citation>
    <scope>NUCLEOTIDE SEQUENCE</scope>
    <source>
        <strain evidence="6">AVDCRST_MAG93</strain>
    </source>
</reference>
<feature type="non-terminal residue" evidence="6">
    <location>
        <position position="148"/>
    </location>
</feature>
<comment type="subcellular location">
    <subcellularLocation>
        <location evidence="1">Cytoplasm</location>
    </subcellularLocation>
</comment>
<feature type="domain" description="Core-binding (CB)" evidence="5">
    <location>
        <begin position="8"/>
        <end position="94"/>
    </location>
</feature>
<dbReference type="InterPro" id="IPR044068">
    <property type="entry name" value="CB"/>
</dbReference>
<dbReference type="Gene3D" id="1.10.150.130">
    <property type="match status" value="1"/>
</dbReference>
<proteinExistence type="predicted"/>
<dbReference type="SUPFAM" id="SSF56349">
    <property type="entry name" value="DNA breaking-rejoining enzymes"/>
    <property type="match status" value="1"/>
</dbReference>
<dbReference type="AlphaFoldDB" id="A0A6J4H565"/>
<gene>
    <name evidence="6" type="ORF">AVDCRST_MAG93-207</name>
</gene>
<evidence type="ECO:0000256" key="2">
    <source>
        <dbReference type="ARBA" id="ARBA00022908"/>
    </source>
</evidence>
<dbReference type="GO" id="GO:0015074">
    <property type="term" value="P:DNA integration"/>
    <property type="evidence" value="ECO:0007669"/>
    <property type="project" value="UniProtKB-KW"/>
</dbReference>
<dbReference type="PANTHER" id="PTHR30349:SF77">
    <property type="entry name" value="TYROSINE RECOMBINASE XERC"/>
    <property type="match status" value="1"/>
</dbReference>
<dbReference type="EMBL" id="CADCTR010000067">
    <property type="protein sequence ID" value="CAA9215295.1"/>
    <property type="molecule type" value="Genomic_DNA"/>
</dbReference>
<evidence type="ECO:0000256" key="4">
    <source>
        <dbReference type="PROSITE-ProRule" id="PRU01248"/>
    </source>
</evidence>
<organism evidence="6">
    <name type="scientific">uncultured Chloroflexia bacterium</name>
    <dbReference type="NCBI Taxonomy" id="1672391"/>
    <lineage>
        <taxon>Bacteria</taxon>
        <taxon>Bacillati</taxon>
        <taxon>Chloroflexota</taxon>
        <taxon>Chloroflexia</taxon>
        <taxon>environmental samples</taxon>
    </lineage>
</organism>
<keyword evidence="3 4" id="KW-0238">DNA-binding</keyword>
<dbReference type="InterPro" id="IPR004107">
    <property type="entry name" value="Integrase_SAM-like_N"/>
</dbReference>
<accession>A0A6J4H565</accession>
<dbReference type="InterPro" id="IPR011010">
    <property type="entry name" value="DNA_brk_join_enz"/>
</dbReference>
<dbReference type="GO" id="GO:0003677">
    <property type="term" value="F:DNA binding"/>
    <property type="evidence" value="ECO:0007669"/>
    <property type="project" value="UniProtKB-UniRule"/>
</dbReference>
<name>A0A6J4H565_9CHLR</name>
<dbReference type="InterPro" id="IPR050090">
    <property type="entry name" value="Tyrosine_recombinase_XerCD"/>
</dbReference>
<protein>
    <recommendedName>
        <fullName evidence="5">Core-binding (CB) domain-containing protein</fullName>
    </recommendedName>
</protein>
<dbReference type="PANTHER" id="PTHR30349">
    <property type="entry name" value="PHAGE INTEGRASE-RELATED"/>
    <property type="match status" value="1"/>
</dbReference>
<dbReference type="PROSITE" id="PS51900">
    <property type="entry name" value="CB"/>
    <property type="match status" value="1"/>
</dbReference>
<dbReference type="Pfam" id="PF02899">
    <property type="entry name" value="Phage_int_SAM_1"/>
    <property type="match status" value="1"/>
</dbReference>
<dbReference type="GO" id="GO:0005737">
    <property type="term" value="C:cytoplasm"/>
    <property type="evidence" value="ECO:0007669"/>
    <property type="project" value="UniProtKB-SubCell"/>
</dbReference>
<dbReference type="InterPro" id="IPR010998">
    <property type="entry name" value="Integrase_recombinase_N"/>
</dbReference>